<dbReference type="InterPro" id="IPR037523">
    <property type="entry name" value="VOC_core"/>
</dbReference>
<dbReference type="EMBL" id="AYYX01000006">
    <property type="protein sequence ID" value="KRM89364.1"/>
    <property type="molecule type" value="Genomic_DNA"/>
</dbReference>
<keyword evidence="3" id="KW-1185">Reference proteome</keyword>
<evidence type="ECO:0000313" key="2">
    <source>
        <dbReference type="EMBL" id="KRM89364.1"/>
    </source>
</evidence>
<keyword evidence="2" id="KW-0560">Oxidoreductase</keyword>
<reference evidence="2 3" key="1">
    <citation type="journal article" date="2015" name="Genome Announc.">
        <title>Expanding the biotechnology potential of lactobacilli through comparative genomics of 213 strains and associated genera.</title>
        <authorList>
            <person name="Sun Z."/>
            <person name="Harris H.M."/>
            <person name="McCann A."/>
            <person name="Guo C."/>
            <person name="Argimon S."/>
            <person name="Zhang W."/>
            <person name="Yang X."/>
            <person name="Jeffery I.B."/>
            <person name="Cooney J.C."/>
            <person name="Kagawa T.F."/>
            <person name="Liu W."/>
            <person name="Song Y."/>
            <person name="Salvetti E."/>
            <person name="Wrobel A."/>
            <person name="Rasinkangas P."/>
            <person name="Parkhill J."/>
            <person name="Rea M.C."/>
            <person name="O'Sullivan O."/>
            <person name="Ritari J."/>
            <person name="Douillard F.P."/>
            <person name="Paul Ross R."/>
            <person name="Yang R."/>
            <person name="Briner A.E."/>
            <person name="Felis G.E."/>
            <person name="de Vos W.M."/>
            <person name="Barrangou R."/>
            <person name="Klaenhammer T.R."/>
            <person name="Caufield P.W."/>
            <person name="Cui Y."/>
            <person name="Zhang H."/>
            <person name="O'Toole P.W."/>
        </authorList>
    </citation>
    <scope>NUCLEOTIDE SEQUENCE [LARGE SCALE GENOMIC DNA]</scope>
    <source>
        <strain evidence="2 3">DSM 20605</strain>
    </source>
</reference>
<dbReference type="Gene3D" id="3.10.180.10">
    <property type="entry name" value="2,3-Dihydroxybiphenyl 1,2-Dioxygenase, domain 1"/>
    <property type="match status" value="1"/>
</dbReference>
<sequence length="130" mass="14563">MKIKRVDHLVLTVTDIARAIRFYHEVFDMPIINFNAQGEPNCVRCGHQLLEFQTTDRLPKLTAAQPTSSSAAICIVSGDKPEDVCNHLKSYYIPIIAGPVEQVGSEGKMTAIYIHDCDQNLIEIASYKDR</sequence>
<dbReference type="InterPro" id="IPR029068">
    <property type="entry name" value="Glyas_Bleomycin-R_OHBP_Dase"/>
</dbReference>
<dbReference type="RefSeq" id="WP_010581161.1">
    <property type="nucleotide sequence ID" value="NZ_AHYZ01000167.1"/>
</dbReference>
<dbReference type="STRING" id="1133569.FD21_GL001747"/>
<dbReference type="GO" id="GO:0051213">
    <property type="term" value="F:dioxygenase activity"/>
    <property type="evidence" value="ECO:0007669"/>
    <property type="project" value="UniProtKB-KW"/>
</dbReference>
<protein>
    <submittedName>
        <fullName evidence="2">Dioxygenase</fullName>
    </submittedName>
</protein>
<dbReference type="Proteomes" id="UP000051576">
    <property type="component" value="Unassembled WGS sequence"/>
</dbReference>
<organism evidence="2 3">
    <name type="scientific">Liquorilactobacillus vini DSM 20605</name>
    <dbReference type="NCBI Taxonomy" id="1133569"/>
    <lineage>
        <taxon>Bacteria</taxon>
        <taxon>Bacillati</taxon>
        <taxon>Bacillota</taxon>
        <taxon>Bacilli</taxon>
        <taxon>Lactobacillales</taxon>
        <taxon>Lactobacillaceae</taxon>
        <taxon>Liquorilactobacillus</taxon>
    </lineage>
</organism>
<name>A0A0R2CH84_9LACO</name>
<gene>
    <name evidence="2" type="ORF">FD21_GL001747</name>
</gene>
<dbReference type="PROSITE" id="PS51819">
    <property type="entry name" value="VOC"/>
    <property type="match status" value="1"/>
</dbReference>
<proteinExistence type="predicted"/>
<dbReference type="PATRIC" id="fig|1133569.4.peg.1892"/>
<dbReference type="InterPro" id="IPR004360">
    <property type="entry name" value="Glyas_Fos-R_dOase_dom"/>
</dbReference>
<dbReference type="SUPFAM" id="SSF54593">
    <property type="entry name" value="Glyoxalase/Bleomycin resistance protein/Dihydroxybiphenyl dioxygenase"/>
    <property type="match status" value="1"/>
</dbReference>
<dbReference type="OrthoDB" id="9802805at2"/>
<keyword evidence="2" id="KW-0223">Dioxygenase</keyword>
<feature type="domain" description="VOC" evidence="1">
    <location>
        <begin position="5"/>
        <end position="127"/>
    </location>
</feature>
<accession>A0A0R2CH84</accession>
<dbReference type="Pfam" id="PF00903">
    <property type="entry name" value="Glyoxalase"/>
    <property type="match status" value="1"/>
</dbReference>
<dbReference type="AlphaFoldDB" id="A0A0R2CH84"/>
<evidence type="ECO:0000259" key="1">
    <source>
        <dbReference type="PROSITE" id="PS51819"/>
    </source>
</evidence>
<comment type="caution">
    <text evidence="2">The sequence shown here is derived from an EMBL/GenBank/DDBJ whole genome shotgun (WGS) entry which is preliminary data.</text>
</comment>
<dbReference type="eggNOG" id="COG0346">
    <property type="taxonomic scope" value="Bacteria"/>
</dbReference>
<evidence type="ECO:0000313" key="3">
    <source>
        <dbReference type="Proteomes" id="UP000051576"/>
    </source>
</evidence>